<dbReference type="EMBL" id="VJMH01005203">
    <property type="protein sequence ID" value="KAF0699016.1"/>
    <property type="molecule type" value="Genomic_DNA"/>
</dbReference>
<dbReference type="AlphaFoldDB" id="A0A485KQR9"/>
<feature type="domain" description="Ribosomal protein/NADH dehydrogenase" evidence="8">
    <location>
        <begin position="59"/>
        <end position="133"/>
    </location>
</feature>
<gene>
    <name evidence="10" type="primary">Aste57867_10399</name>
    <name evidence="9" type="ORF">As57867_010359</name>
    <name evidence="10" type="ORF">ASTE57867_10399</name>
</gene>
<evidence type="ECO:0000256" key="3">
    <source>
        <dbReference type="ARBA" id="ARBA00022980"/>
    </source>
</evidence>
<dbReference type="InterPro" id="IPR036249">
    <property type="entry name" value="Thioredoxin-like_sf"/>
</dbReference>
<dbReference type="SMART" id="SM00916">
    <property type="entry name" value="L51_S25_CI-B8"/>
    <property type="match status" value="1"/>
</dbReference>
<dbReference type="GO" id="GO:0003735">
    <property type="term" value="F:structural constituent of ribosome"/>
    <property type="evidence" value="ECO:0007669"/>
    <property type="project" value="InterPro"/>
</dbReference>
<dbReference type="GO" id="GO:0005762">
    <property type="term" value="C:mitochondrial large ribosomal subunit"/>
    <property type="evidence" value="ECO:0007669"/>
    <property type="project" value="TreeGrafter"/>
</dbReference>
<evidence type="ECO:0000256" key="5">
    <source>
        <dbReference type="ARBA" id="ARBA00023274"/>
    </source>
</evidence>
<reference evidence="9" key="2">
    <citation type="submission" date="2019-06" db="EMBL/GenBank/DDBJ databases">
        <title>Genomics analysis of Aphanomyces spp. identifies a new class of oomycete effector associated with host adaptation.</title>
        <authorList>
            <person name="Gaulin E."/>
        </authorList>
    </citation>
    <scope>NUCLEOTIDE SEQUENCE</scope>
    <source>
        <strain evidence="9">CBS 578.67</strain>
    </source>
</reference>
<dbReference type="SUPFAM" id="SSF52833">
    <property type="entry name" value="Thioredoxin-like"/>
    <property type="match status" value="1"/>
</dbReference>
<accession>A0A485KQR9</accession>
<feature type="chain" id="PRO_5033826088" description="Large ribosomal subunit protein mL43" evidence="7">
    <location>
        <begin position="17"/>
        <end position="175"/>
    </location>
</feature>
<dbReference type="InterPro" id="IPR007741">
    <property type="entry name" value="Ribosomal_mL43/mS25/NADH_DH"/>
</dbReference>
<comment type="subcellular location">
    <subcellularLocation>
        <location evidence="1">Mitochondrion</location>
    </subcellularLocation>
</comment>
<dbReference type="Proteomes" id="UP000332933">
    <property type="component" value="Unassembled WGS sequence"/>
</dbReference>
<keyword evidence="5" id="KW-0687">Ribonucleoprotein</keyword>
<organism evidence="10 11">
    <name type="scientific">Aphanomyces stellatus</name>
    <dbReference type="NCBI Taxonomy" id="120398"/>
    <lineage>
        <taxon>Eukaryota</taxon>
        <taxon>Sar</taxon>
        <taxon>Stramenopiles</taxon>
        <taxon>Oomycota</taxon>
        <taxon>Saprolegniomycetes</taxon>
        <taxon>Saprolegniales</taxon>
        <taxon>Verrucalvaceae</taxon>
        <taxon>Aphanomyces</taxon>
    </lineage>
</organism>
<evidence type="ECO:0000313" key="11">
    <source>
        <dbReference type="Proteomes" id="UP000332933"/>
    </source>
</evidence>
<keyword evidence="4" id="KW-0496">Mitochondrion</keyword>
<evidence type="ECO:0000256" key="7">
    <source>
        <dbReference type="SAM" id="SignalP"/>
    </source>
</evidence>
<dbReference type="InterPro" id="IPR039927">
    <property type="entry name" value="Ribosomal_mL43"/>
</dbReference>
<sequence length="175" mass="20241">MLLSITLFMFLTLFDGQITGPGRLRYVCLHSAFHSRQLFVTMATRGVWQLQKLTIRYCQHGGSSKNVRELLKDSRFLAFVSENPQVEFSTEIKGSKHPVLIGEYITNEKKVCDVKNQDIPFVLKQIQRMRDTSGRKMTKVNAPVISKRPTIQGIWQPETQELFGEMRFEVEHHAK</sequence>
<evidence type="ECO:0000256" key="4">
    <source>
        <dbReference type="ARBA" id="ARBA00023128"/>
    </source>
</evidence>
<keyword evidence="3" id="KW-0689">Ribosomal protein</keyword>
<evidence type="ECO:0000313" key="9">
    <source>
        <dbReference type="EMBL" id="KAF0699016.1"/>
    </source>
</evidence>
<reference evidence="10 11" key="1">
    <citation type="submission" date="2019-03" db="EMBL/GenBank/DDBJ databases">
        <authorList>
            <person name="Gaulin E."/>
            <person name="Dumas B."/>
        </authorList>
    </citation>
    <scope>NUCLEOTIDE SEQUENCE [LARGE SCALE GENOMIC DNA]</scope>
    <source>
        <strain evidence="10">CBS 568.67</strain>
    </source>
</reference>
<evidence type="ECO:0000256" key="2">
    <source>
        <dbReference type="ARBA" id="ARBA00006073"/>
    </source>
</evidence>
<feature type="signal peptide" evidence="7">
    <location>
        <begin position="1"/>
        <end position="16"/>
    </location>
</feature>
<dbReference type="EMBL" id="CAADRA010005224">
    <property type="protein sequence ID" value="VFT87273.1"/>
    <property type="molecule type" value="Genomic_DNA"/>
</dbReference>
<dbReference type="GO" id="GO:0032543">
    <property type="term" value="P:mitochondrial translation"/>
    <property type="evidence" value="ECO:0007669"/>
    <property type="project" value="InterPro"/>
</dbReference>
<evidence type="ECO:0000259" key="8">
    <source>
        <dbReference type="SMART" id="SM00916"/>
    </source>
</evidence>
<comment type="similarity">
    <text evidence="2">Belongs to the mitochondrion-specific ribosomal protein mL43 family.</text>
</comment>
<dbReference type="PANTHER" id="PTHR21396">
    <property type="entry name" value="39S RIBOSOMAL PROTEIN L43"/>
    <property type="match status" value="1"/>
</dbReference>
<protein>
    <recommendedName>
        <fullName evidence="6">Large ribosomal subunit protein mL43</fullName>
    </recommendedName>
</protein>
<dbReference type="Gene3D" id="3.40.30.10">
    <property type="entry name" value="Glutaredoxin"/>
    <property type="match status" value="1"/>
</dbReference>
<proteinExistence type="inferred from homology"/>
<dbReference type="OrthoDB" id="88at2759"/>
<name>A0A485KQR9_9STRA</name>
<evidence type="ECO:0000256" key="6">
    <source>
        <dbReference type="ARBA" id="ARBA00035188"/>
    </source>
</evidence>
<keyword evidence="11" id="KW-1185">Reference proteome</keyword>
<evidence type="ECO:0000256" key="1">
    <source>
        <dbReference type="ARBA" id="ARBA00004173"/>
    </source>
</evidence>
<evidence type="ECO:0000313" key="10">
    <source>
        <dbReference type="EMBL" id="VFT87273.1"/>
    </source>
</evidence>
<dbReference type="PANTHER" id="PTHR21396:SF2">
    <property type="entry name" value="LARGE RIBOSOMAL SUBUNIT PROTEIN ML43"/>
    <property type="match status" value="1"/>
</dbReference>
<keyword evidence="7" id="KW-0732">Signal</keyword>